<evidence type="ECO:0000313" key="2">
    <source>
        <dbReference type="Proteomes" id="UP001239111"/>
    </source>
</evidence>
<accession>A0ACC2NJ43</accession>
<comment type="caution">
    <text evidence="1">The sequence shown here is derived from an EMBL/GenBank/DDBJ whole genome shotgun (WGS) entry which is preliminary data.</text>
</comment>
<dbReference type="EMBL" id="CM056743">
    <property type="protein sequence ID" value="KAJ8671102.1"/>
    <property type="molecule type" value="Genomic_DNA"/>
</dbReference>
<gene>
    <name evidence="1" type="ORF">QAD02_002361</name>
</gene>
<evidence type="ECO:0000313" key="1">
    <source>
        <dbReference type="EMBL" id="KAJ8671102.1"/>
    </source>
</evidence>
<protein>
    <submittedName>
        <fullName evidence="1">Uncharacterized protein</fullName>
    </submittedName>
</protein>
<name>A0ACC2NJ43_9HYME</name>
<sequence>MQPLSATSFKVLVTVIAAKLSSPVVGSSQNKTLGSVKSCEYEIDLDEYMKDVVAGGYVEMLREDPWEKHTCNSDRDVLCHIRGEFDSRKNRRSITKDNRISYKGCYRFAMSVTAWSPDSLCSKCHVMLFQYCEFGGRDSLRIAPPALWRKPPIREDCYSCMTDVQGISAKTKCRNKYATVPTMTVPVLSPNLRQEAPILIVSDVKSGSGKVSQSQDKEGVETDEAESVGHGIEEDRVEQEAEVQDDASDETSANETSAEEDSEE</sequence>
<keyword evidence="2" id="KW-1185">Reference proteome</keyword>
<organism evidence="1 2">
    <name type="scientific">Eretmocerus hayati</name>
    <dbReference type="NCBI Taxonomy" id="131215"/>
    <lineage>
        <taxon>Eukaryota</taxon>
        <taxon>Metazoa</taxon>
        <taxon>Ecdysozoa</taxon>
        <taxon>Arthropoda</taxon>
        <taxon>Hexapoda</taxon>
        <taxon>Insecta</taxon>
        <taxon>Pterygota</taxon>
        <taxon>Neoptera</taxon>
        <taxon>Endopterygota</taxon>
        <taxon>Hymenoptera</taxon>
        <taxon>Apocrita</taxon>
        <taxon>Proctotrupomorpha</taxon>
        <taxon>Chalcidoidea</taxon>
        <taxon>Aphelinidae</taxon>
        <taxon>Aphelininae</taxon>
        <taxon>Eretmocerus</taxon>
    </lineage>
</organism>
<proteinExistence type="predicted"/>
<reference evidence="1" key="1">
    <citation type="submission" date="2023-04" db="EMBL/GenBank/DDBJ databases">
        <title>A chromosome-level genome assembly of the parasitoid wasp Eretmocerus hayati.</title>
        <authorList>
            <person name="Zhong Y."/>
            <person name="Liu S."/>
            <person name="Liu Y."/>
        </authorList>
    </citation>
    <scope>NUCLEOTIDE SEQUENCE</scope>
    <source>
        <strain evidence="1">ZJU_SS_LIU_2023</strain>
    </source>
</reference>
<dbReference type="Proteomes" id="UP001239111">
    <property type="component" value="Chromosome 3"/>
</dbReference>